<gene>
    <name evidence="1" type="ORF">LEP1GSC058_3671</name>
</gene>
<evidence type="ECO:0000313" key="1">
    <source>
        <dbReference type="EMBL" id="EPG74282.1"/>
    </source>
</evidence>
<proteinExistence type="predicted"/>
<protein>
    <submittedName>
        <fullName evidence="1">Uncharacterized protein</fullName>
    </submittedName>
</protein>
<dbReference type="RefSeq" id="WP_016550738.1">
    <property type="nucleotide sequence ID" value="NZ_AKWZ02000010.1"/>
</dbReference>
<evidence type="ECO:0000313" key="2">
    <source>
        <dbReference type="Proteomes" id="UP000014540"/>
    </source>
</evidence>
<organism evidence="1 2">
    <name type="scientific">Leptospira fainei serovar Hurstbridge str. BUT 6</name>
    <dbReference type="NCBI Taxonomy" id="1193011"/>
    <lineage>
        <taxon>Bacteria</taxon>
        <taxon>Pseudomonadati</taxon>
        <taxon>Spirochaetota</taxon>
        <taxon>Spirochaetia</taxon>
        <taxon>Leptospirales</taxon>
        <taxon>Leptospiraceae</taxon>
        <taxon>Leptospira</taxon>
    </lineage>
</organism>
<name>S3W1W1_9LEPT</name>
<dbReference type="OrthoDB" id="9892615at2"/>
<dbReference type="EMBL" id="AKWZ02000010">
    <property type="protein sequence ID" value="EPG74282.1"/>
    <property type="molecule type" value="Genomic_DNA"/>
</dbReference>
<keyword evidence="2" id="KW-1185">Reference proteome</keyword>
<comment type="caution">
    <text evidence="1">The sequence shown here is derived from an EMBL/GenBank/DDBJ whole genome shotgun (WGS) entry which is preliminary data.</text>
</comment>
<dbReference type="STRING" id="1193011.LEP1GSC058_3671"/>
<reference evidence="1" key="1">
    <citation type="submission" date="2013-04" db="EMBL/GenBank/DDBJ databases">
        <authorList>
            <person name="Harkins D.M."/>
            <person name="Durkin A.S."/>
            <person name="Selengut J.D."/>
            <person name="Sanka R."/>
            <person name="DePew J."/>
            <person name="Purushe J."/>
            <person name="Ahmed A."/>
            <person name="van der Linden H."/>
            <person name="Goris M.G.A."/>
            <person name="Hartskeerl R.A."/>
            <person name="Vinetz J.M."/>
            <person name="Sutton G.G."/>
            <person name="Nelson W.C."/>
            <person name="Fouts D.E."/>
        </authorList>
    </citation>
    <scope>NUCLEOTIDE SEQUENCE [LARGE SCALE GENOMIC DNA]</scope>
    <source>
        <strain evidence="1">BUT 6</strain>
    </source>
</reference>
<sequence>MPSWEYRGAEKGILPIFAGVNRIRDGLFKVKEVVEAAYSENFGITNASEGTYV</sequence>
<dbReference type="AlphaFoldDB" id="S3W1W1"/>
<accession>S3W1W1</accession>
<dbReference type="Proteomes" id="UP000014540">
    <property type="component" value="Unassembled WGS sequence"/>
</dbReference>